<dbReference type="EMBL" id="KK101625">
    <property type="protein sequence ID" value="KIZ00202.1"/>
    <property type="molecule type" value="Genomic_DNA"/>
</dbReference>
<gene>
    <name evidence="2" type="ORF">MNEG_7761</name>
</gene>
<keyword evidence="3" id="KW-1185">Reference proteome</keyword>
<evidence type="ECO:0000256" key="1">
    <source>
        <dbReference type="SAM" id="MobiDB-lite"/>
    </source>
</evidence>
<dbReference type="PANTHER" id="PTHR33874:SF4">
    <property type="entry name" value="EXPRESSED PROTEIN"/>
    <property type="match status" value="1"/>
</dbReference>
<proteinExistence type="predicted"/>
<dbReference type="STRING" id="145388.A0A0D2MHR1"/>
<name>A0A0D2MHR1_9CHLO</name>
<dbReference type="AlphaFoldDB" id="A0A0D2MHR1"/>
<dbReference type="KEGG" id="mng:MNEG_7761"/>
<reference evidence="2 3" key="1">
    <citation type="journal article" date="2013" name="BMC Genomics">
        <title>Reconstruction of the lipid metabolism for the microalga Monoraphidium neglectum from its genome sequence reveals characteristics suitable for biofuel production.</title>
        <authorList>
            <person name="Bogen C."/>
            <person name="Al-Dilaimi A."/>
            <person name="Albersmeier A."/>
            <person name="Wichmann J."/>
            <person name="Grundmann M."/>
            <person name="Rupp O."/>
            <person name="Lauersen K.J."/>
            <person name="Blifernez-Klassen O."/>
            <person name="Kalinowski J."/>
            <person name="Goesmann A."/>
            <person name="Mussgnug J.H."/>
            <person name="Kruse O."/>
        </authorList>
    </citation>
    <scope>NUCLEOTIDE SEQUENCE [LARGE SCALE GENOMIC DNA]</scope>
    <source>
        <strain evidence="2 3">SAG 48.87</strain>
    </source>
</reference>
<protein>
    <submittedName>
        <fullName evidence="2">Uncharacterized protein</fullName>
    </submittedName>
</protein>
<evidence type="ECO:0000313" key="3">
    <source>
        <dbReference type="Proteomes" id="UP000054498"/>
    </source>
</evidence>
<dbReference type="Proteomes" id="UP000054498">
    <property type="component" value="Unassembled WGS sequence"/>
</dbReference>
<sequence>MLEMEMAPRRAGGGQVSTKDTLDVQVLHGLDSFLATERFLCKLEQARAEWIDLSDAAHAAAGCAHASGAAPLPPSAAHAHAHAPFEASSSAVLVHEADAQSSAAQPAGHSAWAQRGGAAAGDHAAGAELSESERAAAAAAAAAVGDFVVINKDDAVEAMAYYIAMYISRLPEAQRMGPKELQSALKEAFTILKRSKWRLVWSWGRLLYRSAAVSFSALQLYNNPWLLRAVLSALWSSSRLLYAQMV</sequence>
<organism evidence="2 3">
    <name type="scientific">Monoraphidium neglectum</name>
    <dbReference type="NCBI Taxonomy" id="145388"/>
    <lineage>
        <taxon>Eukaryota</taxon>
        <taxon>Viridiplantae</taxon>
        <taxon>Chlorophyta</taxon>
        <taxon>core chlorophytes</taxon>
        <taxon>Chlorophyceae</taxon>
        <taxon>CS clade</taxon>
        <taxon>Sphaeropleales</taxon>
        <taxon>Selenastraceae</taxon>
        <taxon>Monoraphidium</taxon>
    </lineage>
</organism>
<dbReference type="PANTHER" id="PTHR33874">
    <property type="entry name" value="RING FINGER PROTEIN"/>
    <property type="match status" value="1"/>
</dbReference>
<evidence type="ECO:0000313" key="2">
    <source>
        <dbReference type="EMBL" id="KIZ00202.1"/>
    </source>
</evidence>
<dbReference type="RefSeq" id="XP_013899221.1">
    <property type="nucleotide sequence ID" value="XM_014043767.1"/>
</dbReference>
<feature type="region of interest" description="Disordered" evidence="1">
    <location>
        <begin position="96"/>
        <end position="116"/>
    </location>
</feature>
<accession>A0A0D2MHR1</accession>
<dbReference type="GeneID" id="25740637"/>
<dbReference type="OrthoDB" id="2014733at2759"/>